<dbReference type="Proteomes" id="UP000288805">
    <property type="component" value="Unassembled WGS sequence"/>
</dbReference>
<evidence type="ECO:0000256" key="1">
    <source>
        <dbReference type="ARBA" id="ARBA00022821"/>
    </source>
</evidence>
<evidence type="ECO:0000259" key="2">
    <source>
        <dbReference type="Pfam" id="PF23247"/>
    </source>
</evidence>
<feature type="domain" description="Disease resistance protein At4g27190-like leucine-rich repeats" evidence="2">
    <location>
        <begin position="163"/>
        <end position="206"/>
    </location>
</feature>
<feature type="domain" description="Disease resistance protein At4g27190-like leucine-rich repeats" evidence="2">
    <location>
        <begin position="22"/>
        <end position="145"/>
    </location>
</feature>
<sequence length="697" mass="79526">MSRCVPKAISVDGVNLQVAFPNLEFLNLSLKLEKMKDLHVLFGALSNLKILIVENCPFLSKEVFDLKGLAHGDDEHVETLSKLEDVSLIDLPQLRDICNDSPLQVLCFQNLKSLEVKQCNSVMYLFSPSMVLGLVQLQDLHIEHCPALKEIFTVEGRDTDNWPPQVSCFQNLKSLQVKQCDSLMYLFPYSVALGLGQLQELCIDHCSKMKKIIMEDGDVDNRPQQVSSLHNLKFVRVKQCDSLMYLFSPSMALGLVQLQDLCIEHCPTMTEIVTGEDRDFDNQPPLVSCFQNLKSVQVKQCDSLMYLFSSSFALALVQLQDLCIEHCYTMKEIVREYRDVDSRHPQVSCFGNLKFIQVKRCDNLMYLFSSSFALALEQLQDLRIEHCDTMKEIVAAEKGVTDEIIFPQITRVSLLKLPKLTSFHLEKIHVGDSNKVPGVLFNEQVSFPSLVFLYVSGLDNVEKIWHNQLLANSFSKLKEMKEDVTDNRLSRLVLDDLQNLEHICDKHEKAFSPYTELEVVGEIIRQEEGAEEVIDKIDFPELTSLSLKSLPSLASFYPGSHTVLFNEKFLRIANCGQLKKVFDLGRAGILDNETATQLNKLELHNLPLLQYIWNKDPYGILTFQNLAFVEVFGCHGLESHFPADNLVRDLSQLEKQLIRSRWTKDLREKDKGEDFVFPEVTYDDPRKIKGKDVLESA</sequence>
<feature type="domain" description="Disease resistance protein At4g27190-like leucine-rich repeats" evidence="2">
    <location>
        <begin position="281"/>
        <end position="327"/>
    </location>
</feature>
<comment type="caution">
    <text evidence="3">The sequence shown here is derived from an EMBL/GenBank/DDBJ whole genome shotgun (WGS) entry which is preliminary data.</text>
</comment>
<accession>A0A438KCG3</accession>
<organism evidence="3 4">
    <name type="scientific">Vitis vinifera</name>
    <name type="common">Grape</name>
    <dbReference type="NCBI Taxonomy" id="29760"/>
    <lineage>
        <taxon>Eukaryota</taxon>
        <taxon>Viridiplantae</taxon>
        <taxon>Streptophyta</taxon>
        <taxon>Embryophyta</taxon>
        <taxon>Tracheophyta</taxon>
        <taxon>Spermatophyta</taxon>
        <taxon>Magnoliopsida</taxon>
        <taxon>eudicotyledons</taxon>
        <taxon>Gunneridae</taxon>
        <taxon>Pentapetalae</taxon>
        <taxon>rosids</taxon>
        <taxon>Vitales</taxon>
        <taxon>Vitaceae</taxon>
        <taxon>Viteae</taxon>
        <taxon>Vitis</taxon>
    </lineage>
</organism>
<gene>
    <name evidence="3" type="ORF">CK203_007014</name>
</gene>
<protein>
    <recommendedName>
        <fullName evidence="2">Disease resistance protein At4g27190-like leucine-rich repeats domain-containing protein</fullName>
    </recommendedName>
</protein>
<dbReference type="InterPro" id="IPR032675">
    <property type="entry name" value="LRR_dom_sf"/>
</dbReference>
<dbReference type="AlphaFoldDB" id="A0A438KCG3"/>
<dbReference type="InterPro" id="IPR057135">
    <property type="entry name" value="At4g27190-like_LRR"/>
</dbReference>
<reference evidence="3 4" key="1">
    <citation type="journal article" date="2018" name="PLoS Genet.">
        <title>Population sequencing reveals clonal diversity and ancestral inbreeding in the grapevine cultivar Chardonnay.</title>
        <authorList>
            <person name="Roach M.J."/>
            <person name="Johnson D.L."/>
            <person name="Bohlmann J."/>
            <person name="van Vuuren H.J."/>
            <person name="Jones S.J."/>
            <person name="Pretorius I.S."/>
            <person name="Schmidt S.A."/>
            <person name="Borneman A.R."/>
        </authorList>
    </citation>
    <scope>NUCLEOTIDE SEQUENCE [LARGE SCALE GENOMIC DNA]</scope>
    <source>
        <strain evidence="4">cv. Chardonnay</strain>
        <tissue evidence="3">Leaf</tissue>
    </source>
</reference>
<evidence type="ECO:0000313" key="4">
    <source>
        <dbReference type="Proteomes" id="UP000288805"/>
    </source>
</evidence>
<keyword evidence="1" id="KW-0611">Plant defense</keyword>
<name>A0A438KCG3_VITVI</name>
<dbReference type="Gene3D" id="3.80.10.10">
    <property type="entry name" value="Ribonuclease Inhibitor"/>
    <property type="match status" value="4"/>
</dbReference>
<dbReference type="InterPro" id="IPR050905">
    <property type="entry name" value="Plant_NBS-LRR"/>
</dbReference>
<dbReference type="SUPFAM" id="SSF52047">
    <property type="entry name" value="RNI-like"/>
    <property type="match status" value="1"/>
</dbReference>
<proteinExistence type="predicted"/>
<evidence type="ECO:0000313" key="3">
    <source>
        <dbReference type="EMBL" id="RVX18896.1"/>
    </source>
</evidence>
<dbReference type="PANTHER" id="PTHR33463:SF204">
    <property type="entry name" value="NB-ARC DOMAIN-CONTAINING PROTEIN"/>
    <property type="match status" value="1"/>
</dbReference>
<dbReference type="PANTHER" id="PTHR33463">
    <property type="entry name" value="NB-ARC DOMAIN-CONTAINING PROTEIN-RELATED"/>
    <property type="match status" value="1"/>
</dbReference>
<feature type="domain" description="Disease resistance protein At4g27190-like leucine-rich repeats" evidence="2">
    <location>
        <begin position="344"/>
        <end position="421"/>
    </location>
</feature>
<dbReference type="EMBL" id="QGNW01000010">
    <property type="protein sequence ID" value="RVX18896.1"/>
    <property type="molecule type" value="Genomic_DNA"/>
</dbReference>
<feature type="domain" description="Disease resistance protein At4g27190-like leucine-rich repeats" evidence="2">
    <location>
        <begin position="220"/>
        <end position="266"/>
    </location>
</feature>
<feature type="domain" description="Disease resistance protein At4g27190-like leucine-rich repeats" evidence="2">
    <location>
        <begin position="535"/>
        <end position="658"/>
    </location>
</feature>
<dbReference type="Pfam" id="PF23247">
    <property type="entry name" value="LRR_RPS2"/>
    <property type="match status" value="6"/>
</dbReference>